<comment type="caution">
    <text evidence="3">The sequence shown here is derived from an EMBL/GenBank/DDBJ whole genome shotgun (WGS) entry which is preliminary data.</text>
</comment>
<feature type="domain" description="Reverse transcriptase" evidence="2">
    <location>
        <begin position="1"/>
        <end position="189"/>
    </location>
</feature>
<evidence type="ECO:0000313" key="3">
    <source>
        <dbReference type="EMBL" id="CAF1498383.1"/>
    </source>
</evidence>
<organism evidence="3 4">
    <name type="scientific">Adineta steineri</name>
    <dbReference type="NCBI Taxonomy" id="433720"/>
    <lineage>
        <taxon>Eukaryota</taxon>
        <taxon>Metazoa</taxon>
        <taxon>Spiralia</taxon>
        <taxon>Gnathifera</taxon>
        <taxon>Rotifera</taxon>
        <taxon>Eurotatoria</taxon>
        <taxon>Bdelloidea</taxon>
        <taxon>Adinetida</taxon>
        <taxon>Adinetidae</taxon>
        <taxon>Adineta</taxon>
    </lineage>
</organism>
<feature type="non-terminal residue" evidence="3">
    <location>
        <position position="1"/>
    </location>
</feature>
<evidence type="ECO:0000313" key="4">
    <source>
        <dbReference type="Proteomes" id="UP000663860"/>
    </source>
</evidence>
<protein>
    <recommendedName>
        <fullName evidence="2">Reverse transcriptase domain-containing protein</fullName>
    </recommendedName>
</protein>
<dbReference type="SUPFAM" id="SSF56672">
    <property type="entry name" value="DNA/RNA polymerases"/>
    <property type="match status" value="1"/>
</dbReference>
<dbReference type="EMBL" id="CAJNOE010003079">
    <property type="protein sequence ID" value="CAF1498383.1"/>
    <property type="molecule type" value="Genomic_DNA"/>
</dbReference>
<dbReference type="PROSITE" id="PS50878">
    <property type="entry name" value="RT_POL"/>
    <property type="match status" value="1"/>
</dbReference>
<name>A0A815SZ20_9BILA</name>
<proteinExistence type="predicted"/>
<dbReference type="InterPro" id="IPR000477">
    <property type="entry name" value="RT_dom"/>
</dbReference>
<dbReference type="AlphaFoldDB" id="A0A815SZ20"/>
<evidence type="ECO:0000259" key="2">
    <source>
        <dbReference type="PROSITE" id="PS50878"/>
    </source>
</evidence>
<sequence length="310" mass="34778">GLLPDNQSGFRDGFRLQTRLLLFLEDVYSLMSNSAPVCTIFIDFRSDFDQLWHSGCIGKLFRLGIPRSYILWIDAWLRCRRCYIEIKGHKSRYFNIEKGGPQGSVLTPTLFISYHCDMGQLLSSCTSHFFADDVAAILAGQMGVRFTDQCLDLEKRVKSFLDRLEFYSCLSDQPLNRSKTDALFSAHAIGLPKFTISFDSDGGEGGRKIIFIYIMPPLIIIAAVLLIGFHTSLEATLCSRGQANCNGLCYDPHRQICGSNTVCDKTQSVCNGLCYDPIQQICESNTICNRGQRACDGQCYDPTWEACAKK</sequence>
<dbReference type="InterPro" id="IPR043502">
    <property type="entry name" value="DNA/RNA_pol_sf"/>
</dbReference>
<evidence type="ECO:0000256" key="1">
    <source>
        <dbReference type="SAM" id="Phobius"/>
    </source>
</evidence>
<keyword evidence="1" id="KW-1133">Transmembrane helix</keyword>
<keyword evidence="1" id="KW-0472">Membrane</keyword>
<keyword evidence="1" id="KW-0812">Transmembrane</keyword>
<dbReference type="Proteomes" id="UP000663860">
    <property type="component" value="Unassembled WGS sequence"/>
</dbReference>
<reference evidence="3" key="1">
    <citation type="submission" date="2021-02" db="EMBL/GenBank/DDBJ databases">
        <authorList>
            <person name="Nowell W R."/>
        </authorList>
    </citation>
    <scope>NUCLEOTIDE SEQUENCE</scope>
</reference>
<dbReference type="Pfam" id="PF00078">
    <property type="entry name" value="RVT_1"/>
    <property type="match status" value="1"/>
</dbReference>
<feature type="transmembrane region" description="Helical" evidence="1">
    <location>
        <begin position="210"/>
        <end position="229"/>
    </location>
</feature>
<accession>A0A815SZ20</accession>
<dbReference type="PANTHER" id="PTHR33332">
    <property type="entry name" value="REVERSE TRANSCRIPTASE DOMAIN-CONTAINING PROTEIN"/>
    <property type="match status" value="1"/>
</dbReference>
<gene>
    <name evidence="3" type="ORF">IZO911_LOCUS44881</name>
</gene>